<organism evidence="10 11">
    <name type="scientific">Amycolatopsis speibonae</name>
    <dbReference type="NCBI Taxonomy" id="1450224"/>
    <lineage>
        <taxon>Bacteria</taxon>
        <taxon>Bacillati</taxon>
        <taxon>Actinomycetota</taxon>
        <taxon>Actinomycetes</taxon>
        <taxon>Pseudonocardiales</taxon>
        <taxon>Pseudonocardiaceae</taxon>
        <taxon>Amycolatopsis</taxon>
    </lineage>
</organism>
<gene>
    <name evidence="10" type="ORF">ACFOSH_43155</name>
</gene>
<dbReference type="CDD" id="cd00567">
    <property type="entry name" value="ACAD"/>
    <property type="match status" value="1"/>
</dbReference>
<dbReference type="RefSeq" id="WP_378247458.1">
    <property type="nucleotide sequence ID" value="NZ_JBHRWK010000155.1"/>
</dbReference>
<evidence type="ECO:0000256" key="4">
    <source>
        <dbReference type="ARBA" id="ARBA00022827"/>
    </source>
</evidence>
<comment type="caution">
    <text evidence="10">The sequence shown here is derived from an EMBL/GenBank/DDBJ whole genome shotgun (WGS) entry which is preliminary data.</text>
</comment>
<dbReference type="PANTHER" id="PTHR43884:SF40">
    <property type="entry name" value="ACYL-COA DEHYDROGENASE"/>
    <property type="match status" value="1"/>
</dbReference>
<name>A0ABV7PAW6_9PSEU</name>
<dbReference type="InterPro" id="IPR009075">
    <property type="entry name" value="AcylCo_DH/oxidase_C"/>
</dbReference>
<evidence type="ECO:0000256" key="2">
    <source>
        <dbReference type="ARBA" id="ARBA00009347"/>
    </source>
</evidence>
<accession>A0ABV7PAW6</accession>
<evidence type="ECO:0000256" key="6">
    <source>
        <dbReference type="SAM" id="MobiDB-lite"/>
    </source>
</evidence>
<dbReference type="SUPFAM" id="SSF56645">
    <property type="entry name" value="Acyl-CoA dehydrogenase NM domain-like"/>
    <property type="match status" value="1"/>
</dbReference>
<evidence type="ECO:0000259" key="8">
    <source>
        <dbReference type="Pfam" id="PF02770"/>
    </source>
</evidence>
<dbReference type="GO" id="GO:0016491">
    <property type="term" value="F:oxidoreductase activity"/>
    <property type="evidence" value="ECO:0007669"/>
    <property type="project" value="UniProtKB-KW"/>
</dbReference>
<dbReference type="InterPro" id="IPR006091">
    <property type="entry name" value="Acyl-CoA_Oxase/DH_mid-dom"/>
</dbReference>
<dbReference type="Gene3D" id="1.20.140.10">
    <property type="entry name" value="Butyryl-CoA Dehydrogenase, subunit A, domain 3"/>
    <property type="match status" value="1"/>
</dbReference>
<feature type="domain" description="Acyl-CoA dehydrogenase/oxidase N-terminal" evidence="9">
    <location>
        <begin position="23"/>
        <end position="117"/>
    </location>
</feature>
<feature type="domain" description="Acyl-CoA dehydrogenase/oxidase C-terminal" evidence="7">
    <location>
        <begin position="238"/>
        <end position="370"/>
    </location>
</feature>
<evidence type="ECO:0000313" key="11">
    <source>
        <dbReference type="Proteomes" id="UP001595645"/>
    </source>
</evidence>
<evidence type="ECO:0000259" key="9">
    <source>
        <dbReference type="Pfam" id="PF02771"/>
    </source>
</evidence>
<dbReference type="InterPro" id="IPR037069">
    <property type="entry name" value="AcylCoA_DH/ox_N_sf"/>
</dbReference>
<dbReference type="InterPro" id="IPR046373">
    <property type="entry name" value="Acyl-CoA_Oxase/DH_mid-dom_sf"/>
</dbReference>
<dbReference type="EMBL" id="JBHRWK010000155">
    <property type="protein sequence ID" value="MFC3456263.1"/>
    <property type="molecule type" value="Genomic_DNA"/>
</dbReference>
<keyword evidence="5 10" id="KW-0560">Oxidoreductase</keyword>
<protein>
    <submittedName>
        <fullName evidence="10">Acyl-CoA dehydrogenase family protein</fullName>
        <ecNumber evidence="10">1.-.-.-</ecNumber>
    </submittedName>
</protein>
<dbReference type="InterPro" id="IPR009100">
    <property type="entry name" value="AcylCoA_DH/oxidase_NM_dom_sf"/>
</dbReference>
<keyword evidence="3 5" id="KW-0285">Flavoprotein</keyword>
<evidence type="ECO:0000259" key="7">
    <source>
        <dbReference type="Pfam" id="PF00441"/>
    </source>
</evidence>
<dbReference type="PANTHER" id="PTHR43884">
    <property type="entry name" value="ACYL-COA DEHYDROGENASE"/>
    <property type="match status" value="1"/>
</dbReference>
<feature type="region of interest" description="Disordered" evidence="6">
    <location>
        <begin position="391"/>
        <end position="414"/>
    </location>
</feature>
<dbReference type="InterPro" id="IPR036250">
    <property type="entry name" value="AcylCo_DH-like_C"/>
</dbReference>
<evidence type="ECO:0000256" key="3">
    <source>
        <dbReference type="ARBA" id="ARBA00022630"/>
    </source>
</evidence>
<comment type="similarity">
    <text evidence="2 5">Belongs to the acyl-CoA dehydrogenase family.</text>
</comment>
<keyword evidence="11" id="KW-1185">Reference proteome</keyword>
<evidence type="ECO:0000256" key="5">
    <source>
        <dbReference type="RuleBase" id="RU362125"/>
    </source>
</evidence>
<evidence type="ECO:0000313" key="10">
    <source>
        <dbReference type="EMBL" id="MFC3456263.1"/>
    </source>
</evidence>
<dbReference type="Gene3D" id="1.10.540.10">
    <property type="entry name" value="Acyl-CoA dehydrogenase/oxidase, N-terminal domain"/>
    <property type="match status" value="1"/>
</dbReference>
<dbReference type="Pfam" id="PF00441">
    <property type="entry name" value="Acyl-CoA_dh_1"/>
    <property type="match status" value="1"/>
</dbReference>
<proteinExistence type="inferred from homology"/>
<dbReference type="SUPFAM" id="SSF47203">
    <property type="entry name" value="Acyl-CoA dehydrogenase C-terminal domain-like"/>
    <property type="match status" value="1"/>
</dbReference>
<dbReference type="EC" id="1.-.-.-" evidence="10"/>
<dbReference type="Gene3D" id="2.40.110.10">
    <property type="entry name" value="Butyryl-CoA Dehydrogenase, subunit A, domain 2"/>
    <property type="match status" value="1"/>
</dbReference>
<feature type="domain" description="Acyl-CoA oxidase/dehydrogenase middle" evidence="8">
    <location>
        <begin position="121"/>
        <end position="212"/>
    </location>
</feature>
<dbReference type="Pfam" id="PF02770">
    <property type="entry name" value="Acyl-CoA_dh_M"/>
    <property type="match status" value="1"/>
</dbReference>
<reference evidence="11" key="1">
    <citation type="journal article" date="2019" name="Int. J. Syst. Evol. Microbiol.">
        <title>The Global Catalogue of Microorganisms (GCM) 10K type strain sequencing project: providing services to taxonomists for standard genome sequencing and annotation.</title>
        <authorList>
            <consortium name="The Broad Institute Genomics Platform"/>
            <consortium name="The Broad Institute Genome Sequencing Center for Infectious Disease"/>
            <person name="Wu L."/>
            <person name="Ma J."/>
        </authorList>
    </citation>
    <scope>NUCLEOTIDE SEQUENCE [LARGE SCALE GENOMIC DNA]</scope>
    <source>
        <strain evidence="11">CGMCC 4.7676</strain>
    </source>
</reference>
<dbReference type="PIRSF" id="PIRSF016578">
    <property type="entry name" value="HsaA"/>
    <property type="match status" value="1"/>
</dbReference>
<dbReference type="Proteomes" id="UP001595645">
    <property type="component" value="Unassembled WGS sequence"/>
</dbReference>
<dbReference type="InterPro" id="IPR013786">
    <property type="entry name" value="AcylCoA_DH/ox_N"/>
</dbReference>
<comment type="cofactor">
    <cofactor evidence="1 5">
        <name>FAD</name>
        <dbReference type="ChEBI" id="CHEBI:57692"/>
    </cofactor>
</comment>
<evidence type="ECO:0000256" key="1">
    <source>
        <dbReference type="ARBA" id="ARBA00001974"/>
    </source>
</evidence>
<sequence length="414" mass="44829">MDYTLDDSDRALVADLEQAFAGIADRAQAADSAGELPEQNWTDVIDSGYLKLFHPAEIGGMKVNGVAQALAMETLAKACPSTFWSATMSGLECVKLIQAHGDPVEHRALLGQLIRGERVGCFAVVENTSGCDVESYRSTVRRDGSGYVLDGEKTRITNATTADVAVVLARFPETRTGWCYAFVDLRQPGVRTSSLPHMGLRAMPWGGVVFDAARLSAADVVPVDLRNLREGVGWGWLFMSIAAIGVAESALTAAVRHARRHVAFGRPLGHMEGVRDALARTRVEIDAARLLAHRCAWHRGEGRPVQDLLGMLKPFATEMAVRAVECAVQVHGACALTPGHPVERLYRDAPMHLFGGFAANRQRELVAEELGLTVTYQEHGMLMGTGLDKDAIGLPGPRGRERNDQAIQDRAAAR</sequence>
<keyword evidence="4 5" id="KW-0274">FAD</keyword>
<dbReference type="Pfam" id="PF02771">
    <property type="entry name" value="Acyl-CoA_dh_N"/>
    <property type="match status" value="1"/>
</dbReference>